<reference evidence="1 2" key="1">
    <citation type="journal article" date="2017" name="Nat. Microbiol.">
        <title>Natural product diversity associated with the nematode symbionts Photorhabdus and Xenorhabdus.</title>
        <authorList>
            <person name="Tobias N.J."/>
            <person name="Wolff H."/>
            <person name="Djahanschiri B."/>
            <person name="Grundmann F."/>
            <person name="Kronenwerth M."/>
            <person name="Shi Y.M."/>
            <person name="Simonyi S."/>
            <person name="Grun P."/>
            <person name="Shapiro-Ilan D."/>
            <person name="Pidot S.J."/>
            <person name="Stinear T.P."/>
            <person name="Ebersberger I."/>
            <person name="Bode H.B."/>
        </authorList>
    </citation>
    <scope>NUCLEOTIDE SEQUENCE [LARGE SCALE GENOMIC DNA]</scope>
    <source>
        <strain evidence="1 2">DSM 17904</strain>
    </source>
</reference>
<sequence length="68" mass="7571">MTATIRRYMRAVGSIMDIMPATDYRKLISTGSDAQRLRSDMMNISKDMNTSIVTVGESANAQKLRKTA</sequence>
<evidence type="ECO:0000313" key="1">
    <source>
        <dbReference type="EMBL" id="PHM59584.1"/>
    </source>
</evidence>
<accession>A0A2D0K813</accession>
<dbReference type="RefSeq" id="WP_099126201.1">
    <property type="nucleotide sequence ID" value="NZ_CAWNRH010000158.1"/>
</dbReference>
<gene>
    <name evidence="1" type="ORF">Xsto_04026</name>
</gene>
<proteinExistence type="predicted"/>
<comment type="caution">
    <text evidence="1">The sequence shown here is derived from an EMBL/GenBank/DDBJ whole genome shotgun (WGS) entry which is preliminary data.</text>
</comment>
<name>A0A2D0K813_9GAMM</name>
<evidence type="ECO:0000313" key="2">
    <source>
        <dbReference type="Proteomes" id="UP000222366"/>
    </source>
</evidence>
<keyword evidence="2" id="KW-1185">Reference proteome</keyword>
<dbReference type="EMBL" id="NJAJ01000079">
    <property type="protein sequence ID" value="PHM59584.1"/>
    <property type="molecule type" value="Genomic_DNA"/>
</dbReference>
<protein>
    <submittedName>
        <fullName evidence="1">Uncharacterized protein</fullName>
    </submittedName>
</protein>
<dbReference type="AlphaFoldDB" id="A0A2D0K813"/>
<organism evidence="1 2">
    <name type="scientific">Xenorhabdus stockiae</name>
    <dbReference type="NCBI Taxonomy" id="351614"/>
    <lineage>
        <taxon>Bacteria</taxon>
        <taxon>Pseudomonadati</taxon>
        <taxon>Pseudomonadota</taxon>
        <taxon>Gammaproteobacteria</taxon>
        <taxon>Enterobacterales</taxon>
        <taxon>Morganellaceae</taxon>
        <taxon>Xenorhabdus</taxon>
    </lineage>
</organism>
<dbReference type="Proteomes" id="UP000222366">
    <property type="component" value="Unassembled WGS sequence"/>
</dbReference>